<evidence type="ECO:0000256" key="4">
    <source>
        <dbReference type="ARBA" id="ARBA00022771"/>
    </source>
</evidence>
<dbReference type="Proteomes" id="UP000283530">
    <property type="component" value="Unassembled WGS sequence"/>
</dbReference>
<dbReference type="InterPro" id="IPR036236">
    <property type="entry name" value="Znf_C2H2_sf"/>
</dbReference>
<keyword evidence="4" id="KW-0863">Zinc-finger</keyword>
<gene>
    <name evidence="9" type="ORF">CKAN_00214900</name>
</gene>
<reference evidence="9 10" key="1">
    <citation type="journal article" date="2019" name="Nat. Plants">
        <title>Stout camphor tree genome fills gaps in understanding of flowering plant genome evolution.</title>
        <authorList>
            <person name="Chaw S.M."/>
            <person name="Liu Y.C."/>
            <person name="Wu Y.W."/>
            <person name="Wang H.Y."/>
            <person name="Lin C.I."/>
            <person name="Wu C.S."/>
            <person name="Ke H.M."/>
            <person name="Chang L.Y."/>
            <person name="Hsu C.Y."/>
            <person name="Yang H.T."/>
            <person name="Sudianto E."/>
            <person name="Hsu M.H."/>
            <person name="Wu K.P."/>
            <person name="Wang L.N."/>
            <person name="Leebens-Mack J.H."/>
            <person name="Tsai I.J."/>
        </authorList>
    </citation>
    <scope>NUCLEOTIDE SEQUENCE [LARGE SCALE GENOMIC DNA]</scope>
    <source>
        <strain evidence="10">cv. Chaw 1501</strain>
        <tissue evidence="9">Young leaves</tissue>
    </source>
</reference>
<accession>A0A3S4N803</accession>
<feature type="compositionally biased region" description="Polar residues" evidence="7">
    <location>
        <begin position="12"/>
        <end position="67"/>
    </location>
</feature>
<keyword evidence="10" id="KW-1185">Reference proteome</keyword>
<evidence type="ECO:0000256" key="5">
    <source>
        <dbReference type="ARBA" id="ARBA00022833"/>
    </source>
</evidence>
<dbReference type="PANTHER" id="PTHR46144">
    <property type="entry name" value="ZINC FINGER PROTEIN 385B-LIKE"/>
    <property type="match status" value="1"/>
</dbReference>
<dbReference type="AlphaFoldDB" id="A0A3S4N803"/>
<name>A0A3S4N803_9MAGN</name>
<dbReference type="GO" id="GO:0008270">
    <property type="term" value="F:zinc ion binding"/>
    <property type="evidence" value="ECO:0007669"/>
    <property type="project" value="UniProtKB-KW"/>
</dbReference>
<dbReference type="InterPro" id="IPR003604">
    <property type="entry name" value="Matrin/U1-like-C_Znf_C2H2"/>
</dbReference>
<keyword evidence="3" id="KW-0677">Repeat</keyword>
<evidence type="ECO:0000256" key="7">
    <source>
        <dbReference type="SAM" id="MobiDB-lite"/>
    </source>
</evidence>
<feature type="region of interest" description="Disordered" evidence="7">
    <location>
        <begin position="236"/>
        <end position="274"/>
    </location>
</feature>
<keyword evidence="2" id="KW-0479">Metal-binding</keyword>
<dbReference type="GO" id="GO:0003676">
    <property type="term" value="F:nucleic acid binding"/>
    <property type="evidence" value="ECO:0007669"/>
    <property type="project" value="InterPro"/>
</dbReference>
<evidence type="ECO:0000256" key="1">
    <source>
        <dbReference type="ARBA" id="ARBA00004123"/>
    </source>
</evidence>
<feature type="region of interest" description="Disordered" evidence="7">
    <location>
        <begin position="1"/>
        <end position="107"/>
    </location>
</feature>
<dbReference type="Pfam" id="PF12874">
    <property type="entry name" value="zf-met"/>
    <property type="match status" value="2"/>
</dbReference>
<dbReference type="SUPFAM" id="SSF57667">
    <property type="entry name" value="beta-beta-alpha zinc fingers"/>
    <property type="match status" value="2"/>
</dbReference>
<evidence type="ECO:0000259" key="8">
    <source>
        <dbReference type="SMART" id="SM00451"/>
    </source>
</evidence>
<comment type="subcellular location">
    <subcellularLocation>
        <location evidence="1">Nucleus</location>
    </subcellularLocation>
</comment>
<dbReference type="OrthoDB" id="434647at2759"/>
<protein>
    <submittedName>
        <fullName evidence="9">Zinc finger RNA-binding protein 2-like protein</fullName>
    </submittedName>
</protein>
<sequence>MSMDFSKWPEIQQHQYQLPQTNPTPSTDPYPQLYNALSSYQPNYSYPHQPTNPISNQFQDIHTNPNYQNPPPPSTQFDSSSLLRPPAIDPYAPNHYAPHTGYDAAPQPMPAAPAVGTSHFPGHQPGWAVKEAIRQFGVDTVSYEAAVGPPNGMEPIVRANPIPSLGLHHVINSAVFRRPKKNKVVQSAWCEVCKIDCNSKDVLDMHKLGKKHKRNVQKLEELKKEGVATATATAVKPSKAVADTEGTSSSREKTVAGQGEKKRGAPPVEAGDDLETKRRKLMEGGAPADSVRVCAVCNVACNSETVFKFHVAGQKHAVQVRKQAAMRMAMAAAAGHRFVTAI</sequence>
<feature type="domain" description="U1-type" evidence="8">
    <location>
        <begin position="185"/>
        <end position="219"/>
    </location>
</feature>
<feature type="compositionally biased region" description="Basic and acidic residues" evidence="7">
    <location>
        <begin position="250"/>
        <end position="263"/>
    </location>
</feature>
<feature type="domain" description="U1-type" evidence="8">
    <location>
        <begin position="289"/>
        <end position="323"/>
    </location>
</feature>
<dbReference type="PANTHER" id="PTHR46144:SF6">
    <property type="entry name" value="C2H2-TYPE DOMAIN-CONTAINING PROTEIN"/>
    <property type="match status" value="1"/>
</dbReference>
<proteinExistence type="predicted"/>
<evidence type="ECO:0000256" key="2">
    <source>
        <dbReference type="ARBA" id="ARBA00022723"/>
    </source>
</evidence>
<dbReference type="GO" id="GO:0005634">
    <property type="term" value="C:nucleus"/>
    <property type="evidence" value="ECO:0007669"/>
    <property type="project" value="UniProtKB-SubCell"/>
</dbReference>
<dbReference type="Gene3D" id="3.30.160.60">
    <property type="entry name" value="Classic Zinc Finger"/>
    <property type="match status" value="2"/>
</dbReference>
<evidence type="ECO:0000256" key="3">
    <source>
        <dbReference type="ARBA" id="ARBA00022737"/>
    </source>
</evidence>
<dbReference type="EMBL" id="QPKB01000001">
    <property type="protein sequence ID" value="RWR73843.1"/>
    <property type="molecule type" value="Genomic_DNA"/>
</dbReference>
<comment type="caution">
    <text evidence="9">The sequence shown here is derived from an EMBL/GenBank/DDBJ whole genome shotgun (WGS) entry which is preliminary data.</text>
</comment>
<keyword evidence="5" id="KW-0862">Zinc</keyword>
<evidence type="ECO:0000256" key="6">
    <source>
        <dbReference type="ARBA" id="ARBA00023242"/>
    </source>
</evidence>
<keyword evidence="6" id="KW-0539">Nucleus</keyword>
<organism evidence="9 10">
    <name type="scientific">Cinnamomum micranthum f. kanehirae</name>
    <dbReference type="NCBI Taxonomy" id="337451"/>
    <lineage>
        <taxon>Eukaryota</taxon>
        <taxon>Viridiplantae</taxon>
        <taxon>Streptophyta</taxon>
        <taxon>Embryophyta</taxon>
        <taxon>Tracheophyta</taxon>
        <taxon>Spermatophyta</taxon>
        <taxon>Magnoliopsida</taxon>
        <taxon>Magnoliidae</taxon>
        <taxon>Laurales</taxon>
        <taxon>Lauraceae</taxon>
        <taxon>Cinnamomum</taxon>
    </lineage>
</organism>
<dbReference type="InterPro" id="IPR051868">
    <property type="entry name" value="ZN346_ZMAT4"/>
</dbReference>
<dbReference type="InterPro" id="IPR013087">
    <property type="entry name" value="Znf_C2H2_type"/>
</dbReference>
<evidence type="ECO:0000313" key="10">
    <source>
        <dbReference type="Proteomes" id="UP000283530"/>
    </source>
</evidence>
<dbReference type="SMART" id="SM00451">
    <property type="entry name" value="ZnF_U1"/>
    <property type="match status" value="2"/>
</dbReference>
<evidence type="ECO:0000313" key="9">
    <source>
        <dbReference type="EMBL" id="RWR73843.1"/>
    </source>
</evidence>